<dbReference type="VEuPathDB" id="FungiDB:H310_00394"/>
<feature type="compositionally biased region" description="Low complexity" evidence="1">
    <location>
        <begin position="682"/>
        <end position="693"/>
    </location>
</feature>
<evidence type="ECO:0000256" key="1">
    <source>
        <dbReference type="SAM" id="MobiDB-lite"/>
    </source>
</evidence>
<feature type="region of interest" description="Disordered" evidence="1">
    <location>
        <begin position="682"/>
        <end position="715"/>
    </location>
</feature>
<gene>
    <name evidence="2" type="ORF">H310_00394</name>
</gene>
<dbReference type="AlphaFoldDB" id="A0A024UTZ0"/>
<feature type="region of interest" description="Disordered" evidence="1">
    <location>
        <begin position="374"/>
        <end position="395"/>
    </location>
</feature>
<dbReference type="RefSeq" id="XP_008861392.1">
    <property type="nucleotide sequence ID" value="XM_008863170.1"/>
</dbReference>
<reference evidence="2" key="1">
    <citation type="submission" date="2013-12" db="EMBL/GenBank/DDBJ databases">
        <title>The Genome Sequence of Aphanomyces invadans NJM9701.</title>
        <authorList>
            <consortium name="The Broad Institute Genomics Platform"/>
            <person name="Russ C."/>
            <person name="Tyler B."/>
            <person name="van West P."/>
            <person name="Dieguez-Uribeondo J."/>
            <person name="Young S.K."/>
            <person name="Zeng Q."/>
            <person name="Gargeya S."/>
            <person name="Fitzgerald M."/>
            <person name="Abouelleil A."/>
            <person name="Alvarado L."/>
            <person name="Chapman S.B."/>
            <person name="Gainer-Dewar J."/>
            <person name="Goldberg J."/>
            <person name="Griggs A."/>
            <person name="Gujja S."/>
            <person name="Hansen M."/>
            <person name="Howarth C."/>
            <person name="Imamovic A."/>
            <person name="Ireland A."/>
            <person name="Larimer J."/>
            <person name="McCowan C."/>
            <person name="Murphy C."/>
            <person name="Pearson M."/>
            <person name="Poon T.W."/>
            <person name="Priest M."/>
            <person name="Roberts A."/>
            <person name="Saif S."/>
            <person name="Shea T."/>
            <person name="Sykes S."/>
            <person name="Wortman J."/>
            <person name="Nusbaum C."/>
            <person name="Birren B."/>
        </authorList>
    </citation>
    <scope>NUCLEOTIDE SEQUENCE [LARGE SCALE GENOMIC DNA]</scope>
    <source>
        <strain evidence="2">NJM9701</strain>
    </source>
</reference>
<evidence type="ECO:0000313" key="2">
    <source>
        <dbReference type="EMBL" id="ETW09981.1"/>
    </source>
</evidence>
<protein>
    <submittedName>
        <fullName evidence="2">Uncharacterized protein</fullName>
    </submittedName>
</protein>
<name>A0A024UTZ0_9STRA</name>
<dbReference type="InterPro" id="IPR036322">
    <property type="entry name" value="WD40_repeat_dom_sf"/>
</dbReference>
<accession>A0A024UTZ0</accession>
<dbReference type="OrthoDB" id="547231at2759"/>
<sequence>MDDSPPPSQTAIEAQRRHALKLRLREQCVALKVDVERVFDTPDESQASKDLVPPPVFFKTLASKGIRLTEDEKPLLRHFSSPSGLISLKSFFNYLDLQRPPDHVDPDLTFAMLPQPFRMLAKILENDILDRAWGAITSSITYKLLQGQLNADLREKEAKALLSPPNAVARLDITVPTLPSPVRVSGDRDMIGILHGYTSLELLQSNGTQTMAPTTPLFPSPRLQVHCLSALIPIRLGLIKRTFFSVAAWKVPKPSPPPPIDGVPAQPDVPDPAMDALESLVHMYATDGATTTLRCTLASMDRVVGLVLADDVSHMAVQFESGMVEVYRTAGATADIESGNVLMLDASHLALHVDPASYGIHPPTKSTMQEVATAPVPAKPDKHKDRGGAKGGKDHAVEEAPVAVAPSAVYASYLFLAFLVDASSRQPPTTPPTTTGIVLASQFKTLQYRLEASPSALTPPNCASTSVVLSSTVTCAALDASATLLVLGLESGSVVAWDTRLHVEHSGLGCHSAPVVALALFKTDCLVSLSKGNQVHFYSLRGDGPSCGGNASHKSLVRVRTGEPGTPPYTSVATLADVPLTILGHADGTFTVVDCRTGDVIGSLSLDDQRPDFPFDSLSGVHPFVIGDVVYVPTTHDKHVADDSVRTIQLNSFSSTSILSTCFPRSAWSSPSNFLDKVAPVSTPAAPTATSKPTPSPPSKAGLPPTSHLARTRQPSVHGSATLLLGREGSTTPSTALPVSCSLNAAVPPPAKSLHSIYMRVLQKHQSVAAERDARLAKRRADVLKALNSMW</sequence>
<organism evidence="2">
    <name type="scientific">Aphanomyces invadans</name>
    <dbReference type="NCBI Taxonomy" id="157072"/>
    <lineage>
        <taxon>Eukaryota</taxon>
        <taxon>Sar</taxon>
        <taxon>Stramenopiles</taxon>
        <taxon>Oomycota</taxon>
        <taxon>Saprolegniomycetes</taxon>
        <taxon>Saprolegniales</taxon>
        <taxon>Verrucalvaceae</taxon>
        <taxon>Aphanomyces</taxon>
    </lineage>
</organism>
<dbReference type="EMBL" id="KI913952">
    <property type="protein sequence ID" value="ETW09981.1"/>
    <property type="molecule type" value="Genomic_DNA"/>
</dbReference>
<dbReference type="SUPFAM" id="SSF50978">
    <property type="entry name" value="WD40 repeat-like"/>
    <property type="match status" value="1"/>
</dbReference>
<proteinExistence type="predicted"/>
<feature type="compositionally biased region" description="Basic and acidic residues" evidence="1">
    <location>
        <begin position="379"/>
        <end position="395"/>
    </location>
</feature>
<dbReference type="eggNOG" id="ENOG502S8ET">
    <property type="taxonomic scope" value="Eukaryota"/>
</dbReference>
<dbReference type="GeneID" id="20077444"/>
<dbReference type="Gene3D" id="2.130.10.10">
    <property type="entry name" value="YVTN repeat-like/Quinoprotein amine dehydrogenase"/>
    <property type="match status" value="1"/>
</dbReference>
<dbReference type="InterPro" id="IPR015943">
    <property type="entry name" value="WD40/YVTN_repeat-like_dom_sf"/>
</dbReference>